<dbReference type="Gene3D" id="2.160.20.10">
    <property type="entry name" value="Single-stranded right-handed beta-helix, Pectin lyase-like"/>
    <property type="match status" value="1"/>
</dbReference>
<dbReference type="SMART" id="SM00710">
    <property type="entry name" value="PbH1"/>
    <property type="match status" value="7"/>
</dbReference>
<dbReference type="RefSeq" id="WP_344910588.1">
    <property type="nucleotide sequence ID" value="NZ_BAAAYO010000009.1"/>
</dbReference>
<dbReference type="Pfam" id="PF12708">
    <property type="entry name" value="Pect-lyase_RHGA_epim"/>
    <property type="match status" value="1"/>
</dbReference>
<dbReference type="SUPFAM" id="SSF51126">
    <property type="entry name" value="Pectin lyase-like"/>
    <property type="match status" value="1"/>
</dbReference>
<organism evidence="2 3">
    <name type="scientific">Paenibacillus hodogayensis</name>
    <dbReference type="NCBI Taxonomy" id="279208"/>
    <lineage>
        <taxon>Bacteria</taxon>
        <taxon>Bacillati</taxon>
        <taxon>Bacillota</taxon>
        <taxon>Bacilli</taxon>
        <taxon>Bacillales</taxon>
        <taxon>Paenibacillaceae</taxon>
        <taxon>Paenibacillus</taxon>
    </lineage>
</organism>
<name>A0ABV5W6F9_9BACL</name>
<dbReference type="InterPro" id="IPR012334">
    <property type="entry name" value="Pectin_lyas_fold"/>
</dbReference>
<comment type="caution">
    <text evidence="2">The sequence shown here is derived from an EMBL/GenBank/DDBJ whole genome shotgun (WGS) entry which is preliminary data.</text>
</comment>
<protein>
    <submittedName>
        <fullName evidence="2">Right-handed parallel beta-helix repeat-containing protein</fullName>
    </submittedName>
</protein>
<gene>
    <name evidence="2" type="ORF">ACFFNY_31620</name>
</gene>
<keyword evidence="3" id="KW-1185">Reference proteome</keyword>
<dbReference type="InterPro" id="IPR006626">
    <property type="entry name" value="PbH1"/>
</dbReference>
<dbReference type="InterPro" id="IPR011050">
    <property type="entry name" value="Pectin_lyase_fold/virulence"/>
</dbReference>
<evidence type="ECO:0000259" key="1">
    <source>
        <dbReference type="Pfam" id="PF12708"/>
    </source>
</evidence>
<evidence type="ECO:0000313" key="2">
    <source>
        <dbReference type="EMBL" id="MFB9756149.1"/>
    </source>
</evidence>
<dbReference type="InterPro" id="IPR024535">
    <property type="entry name" value="RHGA/B-epi-like_pectate_lyase"/>
</dbReference>
<dbReference type="InterPro" id="IPR006311">
    <property type="entry name" value="TAT_signal"/>
</dbReference>
<dbReference type="EMBL" id="JBHMAG010000021">
    <property type="protein sequence ID" value="MFB9756149.1"/>
    <property type="molecule type" value="Genomic_DNA"/>
</dbReference>
<evidence type="ECO:0000313" key="3">
    <source>
        <dbReference type="Proteomes" id="UP001589619"/>
    </source>
</evidence>
<proteinExistence type="predicted"/>
<sequence length="629" mass="66537">MESNRTEQSEMSRRKLLSTLGMAGVALAAGSIGVGSFPQAAEAAQPATLAEADAEFAARGTNVKWNGAQGDGAADDAAAIQQSINDVSAAGGGVVFFPAGTYLIGSTITIPSNITLRGVNAELSVIRDHASLGNNGILSLIGTVGSRLKNIKLRDLTIRNGTAAAYPTLPTKWKDGIVANYVDGLTLERCTLTEVQGYSTFDVKFCTNVYVDRCLFYRIAYCCMLVGPDCDIIKVYNSTFDTLTTVSAPGNAYTFATGNTVLNEGTNWPKNIWIVNNKFLNNPHWEGLDLHGGENVWILNNYIENCYCGINVQNTAGFVSNPVLKNVIIEGNIVKQGSGDVGSNGILVQGVSGIWAEGVAIRNNKIDGFGPTANVLNGGMKLSCMTNFIVENNVIDNYYQSGIVLNYACFEGSVVDNCIKSCAGAFTWAETAAIRIPNNGGGIFGVRIENNTVNPAVLHTDTDLNKFPKYFVACSHQRVSLQICYNAIHNIGTAYYLNPSYMNAFWAAKPTGGAGSGIVQKYGDVIYNQSGQPGWHVSQPTIGYGSLYTGAVTTGSITSGANILTVGSGLTRLFPVGMNIKVIGAGAGGADLSARVVNNNHATQLILHVSASTTVSGADIKYDSLTLVP</sequence>
<accession>A0ABV5W6F9</accession>
<dbReference type="Proteomes" id="UP001589619">
    <property type="component" value="Unassembled WGS sequence"/>
</dbReference>
<dbReference type="PROSITE" id="PS51318">
    <property type="entry name" value="TAT"/>
    <property type="match status" value="1"/>
</dbReference>
<reference evidence="2 3" key="1">
    <citation type="submission" date="2024-09" db="EMBL/GenBank/DDBJ databases">
        <authorList>
            <person name="Sun Q."/>
            <person name="Mori K."/>
        </authorList>
    </citation>
    <scope>NUCLEOTIDE SEQUENCE [LARGE SCALE GENOMIC DNA]</scope>
    <source>
        <strain evidence="2 3">JCM 12520</strain>
    </source>
</reference>
<feature type="domain" description="Rhamnogalacturonase A/B/Epimerase-like pectate lyase" evidence="1">
    <location>
        <begin position="61"/>
        <end position="311"/>
    </location>
</feature>